<evidence type="ECO:0000259" key="9">
    <source>
        <dbReference type="Pfam" id="PF00078"/>
    </source>
</evidence>
<dbReference type="PANTHER" id="PTHR34047">
    <property type="entry name" value="NUCLEAR INTRON MATURASE 1, MITOCHONDRIAL-RELATED"/>
    <property type="match status" value="1"/>
</dbReference>
<dbReference type="InterPro" id="IPR051083">
    <property type="entry name" value="GrpII_Intron_Splice-Mob/Def"/>
</dbReference>
<evidence type="ECO:0000256" key="1">
    <source>
        <dbReference type="ARBA" id="ARBA00012493"/>
    </source>
</evidence>
<comment type="similarity">
    <text evidence="7">Belongs to the bacterial reverse transcriptase family.</text>
</comment>
<evidence type="ECO:0000256" key="3">
    <source>
        <dbReference type="ARBA" id="ARBA00022695"/>
    </source>
</evidence>
<evidence type="ECO:0000313" key="11">
    <source>
        <dbReference type="Proteomes" id="UP001626536"/>
    </source>
</evidence>
<proteinExistence type="inferred from homology"/>
<keyword evidence="5" id="KW-0460">Magnesium</keyword>
<reference evidence="10 11" key="1">
    <citation type="submission" date="2023-10" db="EMBL/GenBank/DDBJ databases">
        <title>Novel methanotroph of the genus Methylocapsa from a subarctic wetland.</title>
        <authorList>
            <person name="Belova S.E."/>
            <person name="Oshkin I.Y."/>
            <person name="Miroshnikov K."/>
            <person name="Dedysh S.N."/>
        </authorList>
    </citation>
    <scope>NUCLEOTIDE SEQUENCE [LARGE SCALE GENOMIC DNA]</scope>
    <source>
        <strain evidence="10 11">RX1</strain>
    </source>
</reference>
<dbReference type="InterPro" id="IPR000123">
    <property type="entry name" value="Reverse_transcriptase_msDNA"/>
</dbReference>
<evidence type="ECO:0000313" key="10">
    <source>
        <dbReference type="EMBL" id="WOJ90291.1"/>
    </source>
</evidence>
<keyword evidence="3 10" id="KW-0548">Nucleotidyltransferase</keyword>
<dbReference type="EC" id="2.7.7.49" evidence="1"/>
<organism evidence="10 11">
    <name type="scientific">Methylocapsa polymorpha</name>
    <dbReference type="NCBI Taxonomy" id="3080828"/>
    <lineage>
        <taxon>Bacteria</taxon>
        <taxon>Pseudomonadati</taxon>
        <taxon>Pseudomonadota</taxon>
        <taxon>Alphaproteobacteria</taxon>
        <taxon>Hyphomicrobiales</taxon>
        <taxon>Beijerinckiaceae</taxon>
        <taxon>Methylocapsa</taxon>
    </lineage>
</organism>
<evidence type="ECO:0000256" key="8">
    <source>
        <dbReference type="ARBA" id="ARBA00048173"/>
    </source>
</evidence>
<dbReference type="Proteomes" id="UP001626536">
    <property type="component" value="Chromosome"/>
</dbReference>
<dbReference type="InterPro" id="IPR000477">
    <property type="entry name" value="RT_dom"/>
</dbReference>
<feature type="domain" description="Reverse transcriptase" evidence="9">
    <location>
        <begin position="61"/>
        <end position="246"/>
    </location>
</feature>
<dbReference type="PANTHER" id="PTHR34047:SF7">
    <property type="entry name" value="RNA-DIRECTED DNA POLYMERASE"/>
    <property type="match status" value="1"/>
</dbReference>
<dbReference type="Pfam" id="PF00078">
    <property type="entry name" value="RVT_1"/>
    <property type="match status" value="1"/>
</dbReference>
<dbReference type="GO" id="GO:0003964">
    <property type="term" value="F:RNA-directed DNA polymerase activity"/>
    <property type="evidence" value="ECO:0007669"/>
    <property type="project" value="UniProtKB-KW"/>
</dbReference>
<evidence type="ECO:0000256" key="2">
    <source>
        <dbReference type="ARBA" id="ARBA00022679"/>
    </source>
</evidence>
<evidence type="ECO:0000256" key="6">
    <source>
        <dbReference type="ARBA" id="ARBA00022918"/>
    </source>
</evidence>
<protein>
    <recommendedName>
        <fullName evidence="1">RNA-directed DNA polymerase</fullName>
        <ecNumber evidence="1">2.7.7.49</ecNumber>
    </recommendedName>
</protein>
<keyword evidence="11" id="KW-1185">Reference proteome</keyword>
<accession>A0ABZ0HU18</accession>
<evidence type="ECO:0000256" key="7">
    <source>
        <dbReference type="ARBA" id="ARBA00034120"/>
    </source>
</evidence>
<name>A0ABZ0HU18_9HYPH</name>
<keyword evidence="2 10" id="KW-0808">Transferase</keyword>
<dbReference type="EMBL" id="CP136862">
    <property type="protein sequence ID" value="WOJ90291.1"/>
    <property type="molecule type" value="Genomic_DNA"/>
</dbReference>
<keyword evidence="4" id="KW-0479">Metal-binding</keyword>
<dbReference type="PRINTS" id="PR00866">
    <property type="entry name" value="RNADNAPOLMS"/>
</dbReference>
<evidence type="ECO:0000256" key="5">
    <source>
        <dbReference type="ARBA" id="ARBA00022842"/>
    </source>
</evidence>
<dbReference type="RefSeq" id="WP_407339737.1">
    <property type="nucleotide sequence ID" value="NZ_CP136862.1"/>
</dbReference>
<gene>
    <name evidence="10" type="ORF">RZS28_03040</name>
</gene>
<keyword evidence="6 10" id="KW-0695">RNA-directed DNA polymerase</keyword>
<sequence>MSLRNDFTRLQNESHLLTALGIGEEAFREILAFDPSAKKYPEISDSWFQVCDLPPFICHEIPKKNRRRGFRTVWEPTSQKNIYKSLARRLNEFLGHKLNGFPHPRTFGYIGGRNIRENAAGHCGHRHLVSVDILDFFPSIRTTRVRKCLETTGIVPTVADLLSRFVTIDDSLALGLPTSPTLANAICLPLDIDLAELARQYPATYSRYADDISFSGDGELPSLATIKDAIQSHGFEIAEPKTRISKLGQSHYVTGLSVTDKDQPHVPRQKKRRLRQELYYTKKFGIDEHFHHLGINDPRMIQVEVNRLDGLVKFTAFHEPRLASSLKTLWVKILQDSGYSPSFEPKNQNQIPFYIFIDEAEYAHPDNKCILALAMSASQHQDLIHQATEDVLKDALADMYAAGNRDAIAKRGLHFVDAHPDLRKAFIERMRCLPFEGYVAMATLPSPAEYQSTYIRLLNAMIKRRLMAAESQFVYLVFEKNSKVNQTMVRDVVKAAYATLKAENNRHPKGYAVEFSGKPNPNLSVPDFLLGTLGQFLLSRPDVDESCPNRNRKLFESLRDKYRLILDADTWTEYSRRREIASWHQVT</sequence>
<comment type="catalytic activity">
    <reaction evidence="8">
        <text>DNA(n) + a 2'-deoxyribonucleoside 5'-triphosphate = DNA(n+1) + diphosphate</text>
        <dbReference type="Rhea" id="RHEA:22508"/>
        <dbReference type="Rhea" id="RHEA-COMP:17339"/>
        <dbReference type="Rhea" id="RHEA-COMP:17340"/>
        <dbReference type="ChEBI" id="CHEBI:33019"/>
        <dbReference type="ChEBI" id="CHEBI:61560"/>
        <dbReference type="ChEBI" id="CHEBI:173112"/>
        <dbReference type="EC" id="2.7.7.49"/>
    </reaction>
</comment>
<dbReference type="CDD" id="cd03487">
    <property type="entry name" value="RT_Bac_retron_II"/>
    <property type="match status" value="1"/>
</dbReference>
<evidence type="ECO:0000256" key="4">
    <source>
        <dbReference type="ARBA" id="ARBA00022723"/>
    </source>
</evidence>